<accession>A0ABR9S6L0</accession>
<dbReference type="SMART" id="SM00347">
    <property type="entry name" value="HTH_MARR"/>
    <property type="match status" value="1"/>
</dbReference>
<evidence type="ECO:0000259" key="2">
    <source>
        <dbReference type="PROSITE" id="PS50995"/>
    </source>
</evidence>
<name>A0ABR9S6L0_9BURK</name>
<dbReference type="PANTHER" id="PTHR33164">
    <property type="entry name" value="TRANSCRIPTIONAL REGULATOR, MARR FAMILY"/>
    <property type="match status" value="1"/>
</dbReference>
<proteinExistence type="predicted"/>
<dbReference type="Proteomes" id="UP000806285">
    <property type="component" value="Unassembled WGS sequence"/>
</dbReference>
<evidence type="ECO:0000256" key="1">
    <source>
        <dbReference type="SAM" id="MobiDB-lite"/>
    </source>
</evidence>
<reference evidence="3 4" key="1">
    <citation type="submission" date="2020-10" db="EMBL/GenBank/DDBJ databases">
        <title>Ramlibacter sp. HM2 16S ribosomal RNA gene Genome sequencing and assembly.</title>
        <authorList>
            <person name="Kang M."/>
        </authorList>
    </citation>
    <scope>NUCLEOTIDE SEQUENCE [LARGE SCALE GENOMIC DNA]</scope>
    <source>
        <strain evidence="3 4">HM2</strain>
    </source>
</reference>
<dbReference type="Gene3D" id="1.10.10.10">
    <property type="entry name" value="Winged helix-like DNA-binding domain superfamily/Winged helix DNA-binding domain"/>
    <property type="match status" value="1"/>
</dbReference>
<dbReference type="InterPro" id="IPR036388">
    <property type="entry name" value="WH-like_DNA-bd_sf"/>
</dbReference>
<keyword evidence="4" id="KW-1185">Reference proteome</keyword>
<dbReference type="InterPro" id="IPR039422">
    <property type="entry name" value="MarR/SlyA-like"/>
</dbReference>
<dbReference type="InterPro" id="IPR000835">
    <property type="entry name" value="HTH_MarR-typ"/>
</dbReference>
<feature type="domain" description="HTH marR-type" evidence="2">
    <location>
        <begin position="31"/>
        <end position="170"/>
    </location>
</feature>
<dbReference type="Pfam" id="PF12802">
    <property type="entry name" value="MarR_2"/>
    <property type="match status" value="1"/>
</dbReference>
<protein>
    <submittedName>
        <fullName evidence="3">MarR family transcriptional regulator</fullName>
    </submittedName>
</protein>
<dbReference type="EMBL" id="JADDIV010000004">
    <property type="protein sequence ID" value="MBE7369160.1"/>
    <property type="molecule type" value="Genomic_DNA"/>
</dbReference>
<sequence>MLTSIRSPAAGHNPRIPAEEADAVPASPKSPSTLARLYARPGFLLRRAHQISAAVFEDACKDVALTPAQFGVLTVLQAHPGLGQSTLARALGFDKVTVLRVLRGLQSRGLVDRGPSEDNRRNVCVTLTAEGERLLQQAQKPAERAYKRLMAPLDKEQQDQLLHLLQLLTGELEDEARAAFVPPSAPAPRQAA</sequence>
<dbReference type="InterPro" id="IPR036390">
    <property type="entry name" value="WH_DNA-bd_sf"/>
</dbReference>
<feature type="region of interest" description="Disordered" evidence="1">
    <location>
        <begin position="1"/>
        <end position="30"/>
    </location>
</feature>
<comment type="caution">
    <text evidence="3">The sequence shown here is derived from an EMBL/GenBank/DDBJ whole genome shotgun (WGS) entry which is preliminary data.</text>
</comment>
<dbReference type="SUPFAM" id="SSF46785">
    <property type="entry name" value="Winged helix' DNA-binding domain"/>
    <property type="match status" value="1"/>
</dbReference>
<dbReference type="PROSITE" id="PS50995">
    <property type="entry name" value="HTH_MARR_2"/>
    <property type="match status" value="1"/>
</dbReference>
<gene>
    <name evidence="3" type="ORF">IM787_16475</name>
</gene>
<dbReference type="PRINTS" id="PR00598">
    <property type="entry name" value="HTHMARR"/>
</dbReference>
<evidence type="ECO:0000313" key="3">
    <source>
        <dbReference type="EMBL" id="MBE7369160.1"/>
    </source>
</evidence>
<organism evidence="3 4">
    <name type="scientific">Ramlibacter pallidus</name>
    <dbReference type="NCBI Taxonomy" id="2780087"/>
    <lineage>
        <taxon>Bacteria</taxon>
        <taxon>Pseudomonadati</taxon>
        <taxon>Pseudomonadota</taxon>
        <taxon>Betaproteobacteria</taxon>
        <taxon>Burkholderiales</taxon>
        <taxon>Comamonadaceae</taxon>
        <taxon>Ramlibacter</taxon>
    </lineage>
</organism>
<dbReference type="PANTHER" id="PTHR33164:SF95">
    <property type="entry name" value="TRANSCRIPTIONAL REGULATOR"/>
    <property type="match status" value="1"/>
</dbReference>
<evidence type="ECO:0000313" key="4">
    <source>
        <dbReference type="Proteomes" id="UP000806285"/>
    </source>
</evidence>